<accession>A0A6B0RSN4</accession>
<feature type="region of interest" description="Disordered" evidence="1">
    <location>
        <begin position="1"/>
        <end position="83"/>
    </location>
</feature>
<protein>
    <submittedName>
        <fullName evidence="2">Uncharacterized protein</fullName>
    </submittedName>
</protein>
<reference evidence="2" key="1">
    <citation type="submission" date="2019-10" db="EMBL/GenBank/DDBJ databases">
        <title>The sequence and de novo assembly of the wild yak genome.</title>
        <authorList>
            <person name="Liu Y."/>
        </authorList>
    </citation>
    <scope>NUCLEOTIDE SEQUENCE [LARGE SCALE GENOMIC DNA]</scope>
    <source>
        <strain evidence="2">WY2019</strain>
    </source>
</reference>
<evidence type="ECO:0000256" key="1">
    <source>
        <dbReference type="SAM" id="MobiDB-lite"/>
    </source>
</evidence>
<keyword evidence="3" id="KW-1185">Reference proteome</keyword>
<evidence type="ECO:0000313" key="2">
    <source>
        <dbReference type="EMBL" id="MXQ92071.1"/>
    </source>
</evidence>
<sequence length="83" mass="8807">MVTAISRGHKPPLSCHGTPGLEDDSFTLANTTKKADPELQARKGRCQAAYDKESTATPDQPYVAASGSADLDGDRSDSWVLSL</sequence>
<dbReference type="Proteomes" id="UP000322234">
    <property type="component" value="Unassembled WGS sequence"/>
</dbReference>
<proteinExistence type="predicted"/>
<gene>
    <name evidence="2" type="ORF">E5288_WYG009870</name>
</gene>
<evidence type="ECO:0000313" key="3">
    <source>
        <dbReference type="Proteomes" id="UP000322234"/>
    </source>
</evidence>
<name>A0A6B0RSN4_9CETA</name>
<dbReference type="EMBL" id="VBQZ03000078">
    <property type="protein sequence ID" value="MXQ92071.1"/>
    <property type="molecule type" value="Genomic_DNA"/>
</dbReference>
<dbReference type="AlphaFoldDB" id="A0A6B0RSN4"/>
<comment type="caution">
    <text evidence="2">The sequence shown here is derived from an EMBL/GenBank/DDBJ whole genome shotgun (WGS) entry which is preliminary data.</text>
</comment>
<organism evidence="2 3">
    <name type="scientific">Bos mutus</name>
    <name type="common">wild yak</name>
    <dbReference type="NCBI Taxonomy" id="72004"/>
    <lineage>
        <taxon>Eukaryota</taxon>
        <taxon>Metazoa</taxon>
        <taxon>Chordata</taxon>
        <taxon>Craniata</taxon>
        <taxon>Vertebrata</taxon>
        <taxon>Euteleostomi</taxon>
        <taxon>Mammalia</taxon>
        <taxon>Eutheria</taxon>
        <taxon>Laurasiatheria</taxon>
        <taxon>Artiodactyla</taxon>
        <taxon>Ruminantia</taxon>
        <taxon>Pecora</taxon>
        <taxon>Bovidae</taxon>
        <taxon>Bovinae</taxon>
        <taxon>Bos</taxon>
    </lineage>
</organism>